<reference evidence="1" key="1">
    <citation type="submission" date="2022-05" db="EMBL/GenBank/DDBJ databases">
        <title>Draft genome sequence of Clostridium tertium strain CP3 isolated from Peru.</title>
        <authorList>
            <person name="Hurtado R."/>
            <person name="Lima L."/>
            <person name="Sousa T."/>
            <person name="Jaiswal A.K."/>
            <person name="Tiwari S."/>
            <person name="Maturrano L."/>
            <person name="Brenig B."/>
            <person name="Azevedo V."/>
        </authorList>
    </citation>
    <scope>NUCLEOTIDE SEQUENCE</scope>
    <source>
        <strain evidence="1">CP3</strain>
    </source>
</reference>
<accession>A0A9X3XPE4</accession>
<protein>
    <submittedName>
        <fullName evidence="1">Uncharacterized protein</fullName>
    </submittedName>
</protein>
<keyword evidence="2" id="KW-1185">Reference proteome</keyword>
<name>A0A9X3XPE4_9CLOT</name>
<gene>
    <name evidence="1" type="ORF">NE398_14140</name>
</gene>
<evidence type="ECO:0000313" key="1">
    <source>
        <dbReference type="EMBL" id="MDC4241294.1"/>
    </source>
</evidence>
<dbReference type="RefSeq" id="WP_272470518.1">
    <property type="nucleotide sequence ID" value="NZ_JAMRYU010000014.1"/>
</dbReference>
<sequence>MSKKRELINVIESYKGKQEVFKNKITEISNIQELTQMGIEKRINELAGPFEVVAQNAHDKAIQILDSGIEALEKRWRDNSTGKLKDSNYQIGLANTIKMIETGAITNKEDFKNIIEVYKDDYNALATIKNLLGTDKDKLELYTLIPKDNREYNKKALSDLINNIESYINPFNIKDSLTMNLESMINFINTRLKDDLSIIPWEEVQ</sequence>
<dbReference type="AlphaFoldDB" id="A0A9X3XPE4"/>
<dbReference type="EMBL" id="JAMRYU010000014">
    <property type="protein sequence ID" value="MDC4241294.1"/>
    <property type="molecule type" value="Genomic_DNA"/>
</dbReference>
<comment type="caution">
    <text evidence="1">The sequence shown here is derived from an EMBL/GenBank/DDBJ whole genome shotgun (WGS) entry which is preliminary data.</text>
</comment>
<organism evidence="1 2">
    <name type="scientific">Clostridium tertium</name>
    <dbReference type="NCBI Taxonomy" id="1559"/>
    <lineage>
        <taxon>Bacteria</taxon>
        <taxon>Bacillati</taxon>
        <taxon>Bacillota</taxon>
        <taxon>Clostridia</taxon>
        <taxon>Eubacteriales</taxon>
        <taxon>Clostridiaceae</taxon>
        <taxon>Clostridium</taxon>
    </lineage>
</organism>
<evidence type="ECO:0000313" key="2">
    <source>
        <dbReference type="Proteomes" id="UP001141183"/>
    </source>
</evidence>
<dbReference type="Proteomes" id="UP001141183">
    <property type="component" value="Unassembled WGS sequence"/>
</dbReference>
<proteinExistence type="predicted"/>